<dbReference type="EMBL" id="CP053073">
    <property type="protein sequence ID" value="QJR15025.1"/>
    <property type="molecule type" value="Genomic_DNA"/>
</dbReference>
<dbReference type="Proteomes" id="UP000503096">
    <property type="component" value="Chromosome"/>
</dbReference>
<evidence type="ECO:0000256" key="3">
    <source>
        <dbReference type="ARBA" id="ARBA00022475"/>
    </source>
</evidence>
<feature type="transmembrane region" description="Helical" evidence="7">
    <location>
        <begin position="95"/>
        <end position="117"/>
    </location>
</feature>
<evidence type="ECO:0000256" key="4">
    <source>
        <dbReference type="ARBA" id="ARBA00022692"/>
    </source>
</evidence>
<evidence type="ECO:0000256" key="2">
    <source>
        <dbReference type="ARBA" id="ARBA00022448"/>
    </source>
</evidence>
<dbReference type="InterPro" id="IPR036259">
    <property type="entry name" value="MFS_trans_sf"/>
</dbReference>
<feature type="transmembrane region" description="Helical" evidence="7">
    <location>
        <begin position="138"/>
        <end position="160"/>
    </location>
</feature>
<dbReference type="RefSeq" id="WP_171161949.1">
    <property type="nucleotide sequence ID" value="NZ_CP053073.1"/>
</dbReference>
<dbReference type="InterPro" id="IPR011701">
    <property type="entry name" value="MFS"/>
</dbReference>
<feature type="transmembrane region" description="Helical" evidence="7">
    <location>
        <begin position="393"/>
        <end position="410"/>
    </location>
</feature>
<dbReference type="NCBIfam" id="NF008397">
    <property type="entry name" value="PRK11195.1"/>
    <property type="match status" value="1"/>
</dbReference>
<dbReference type="Pfam" id="PF07690">
    <property type="entry name" value="MFS_1"/>
    <property type="match status" value="1"/>
</dbReference>
<dbReference type="InParanoid" id="A0A6M4H771"/>
<dbReference type="PANTHER" id="PTHR43266:SF2">
    <property type="entry name" value="MAJOR FACILITATOR SUPERFAMILY (MFS) PROFILE DOMAIN-CONTAINING PROTEIN"/>
    <property type="match status" value="1"/>
</dbReference>
<keyword evidence="4 7" id="KW-0812">Transmembrane</keyword>
<keyword evidence="2" id="KW-0813">Transport</keyword>
<feature type="transmembrane region" description="Helical" evidence="7">
    <location>
        <begin position="12"/>
        <end position="33"/>
    </location>
</feature>
<sequence length="432" mass="47132">MKRGFYTIMAAQFFSSLADNMLLIAAIKMLLLLEGPEWLTPLLKFFFTISYVVLAAFVGAFADSMPKGRVMFITNLVKIFGCLLIFYAADVHIPGIPAYWMVIFAYAVVGLGAAAYSPAKYGILTELLPPEQLVIANGWIEGLTVLSIVLGILLGGVLIAPEVSSKLLAIDFPFFDTGIDTAPEAAILVIAVAYLVAATFNLYIPDTGARYPSQQRNPMKLVVDFSHCFQVLWKDKLGQISLAVTTLFWGAGATLQFITLKWAESKLKMPLERGSILLGVSAVGITIGAVLAGRFVPLKRAISVTPYGIAMGFAVMAMCVIDWMPAVYLMLMIVGGLAGYFVVPMNALLQHRGHVLLSAGHSIAVQNFNENVSILVMLALYALMIRLNLSIDIIIILFGLFVSSTMFMVMRWNAANHRADPDLDRHIGEAKH</sequence>
<keyword evidence="6 7" id="KW-0472">Membrane</keyword>
<dbReference type="CDD" id="cd06173">
    <property type="entry name" value="MFS_MefA_like"/>
    <property type="match status" value="1"/>
</dbReference>
<gene>
    <name evidence="8" type="primary">lplT_2</name>
    <name evidence="8" type="ORF">DSM104440_01841</name>
</gene>
<feature type="transmembrane region" description="Helical" evidence="7">
    <location>
        <begin position="329"/>
        <end position="349"/>
    </location>
</feature>
<organism evidence="8 9">
    <name type="scientific">Usitatibacter palustris</name>
    <dbReference type="NCBI Taxonomy" id="2732487"/>
    <lineage>
        <taxon>Bacteria</taxon>
        <taxon>Pseudomonadati</taxon>
        <taxon>Pseudomonadota</taxon>
        <taxon>Betaproteobacteria</taxon>
        <taxon>Nitrosomonadales</taxon>
        <taxon>Usitatibacteraceae</taxon>
        <taxon>Usitatibacter</taxon>
    </lineage>
</organism>
<evidence type="ECO:0000256" key="6">
    <source>
        <dbReference type="ARBA" id="ARBA00023136"/>
    </source>
</evidence>
<dbReference type="GO" id="GO:0005886">
    <property type="term" value="C:plasma membrane"/>
    <property type="evidence" value="ECO:0007669"/>
    <property type="project" value="UniProtKB-SubCell"/>
</dbReference>
<evidence type="ECO:0000313" key="9">
    <source>
        <dbReference type="Proteomes" id="UP000503096"/>
    </source>
</evidence>
<proteinExistence type="predicted"/>
<accession>A0A6M4H771</accession>
<feature type="transmembrane region" description="Helical" evidence="7">
    <location>
        <begin position="304"/>
        <end position="323"/>
    </location>
</feature>
<feature type="transmembrane region" description="Helical" evidence="7">
    <location>
        <begin position="70"/>
        <end position="89"/>
    </location>
</feature>
<reference evidence="8 9" key="1">
    <citation type="submission" date="2020-04" db="EMBL/GenBank/DDBJ databases">
        <title>Usitatibacter rugosus gen. nov., sp. nov. and Usitatibacter palustris sp. nov., novel members of Usitatibacteraceae fam. nov. within the order Nitrosomonadales isolated from soil.</title>
        <authorList>
            <person name="Huber K.J."/>
            <person name="Neumann-Schaal M."/>
            <person name="Geppert A."/>
            <person name="Luckner M."/>
            <person name="Wanner G."/>
            <person name="Overmann J."/>
        </authorList>
    </citation>
    <scope>NUCLEOTIDE SEQUENCE [LARGE SCALE GENOMIC DNA]</scope>
    <source>
        <strain evidence="8 9">Swamp67</strain>
    </source>
</reference>
<keyword evidence="9" id="KW-1185">Reference proteome</keyword>
<dbReference type="KEGG" id="upl:DSM104440_01841"/>
<keyword evidence="5 7" id="KW-1133">Transmembrane helix</keyword>
<dbReference type="Gene3D" id="1.20.1250.20">
    <property type="entry name" value="MFS general substrate transporter like domains"/>
    <property type="match status" value="1"/>
</dbReference>
<evidence type="ECO:0000313" key="8">
    <source>
        <dbReference type="EMBL" id="QJR15025.1"/>
    </source>
</evidence>
<name>A0A6M4H771_9PROT</name>
<feature type="transmembrane region" description="Helical" evidence="7">
    <location>
        <begin position="240"/>
        <end position="263"/>
    </location>
</feature>
<dbReference type="FunCoup" id="A0A6M4H771">
    <property type="interactions" value="65"/>
</dbReference>
<dbReference type="PANTHER" id="PTHR43266">
    <property type="entry name" value="MACROLIDE-EFFLUX PROTEIN"/>
    <property type="match status" value="1"/>
</dbReference>
<dbReference type="AlphaFoldDB" id="A0A6M4H771"/>
<dbReference type="SUPFAM" id="SSF103473">
    <property type="entry name" value="MFS general substrate transporter"/>
    <property type="match status" value="1"/>
</dbReference>
<feature type="transmembrane region" description="Helical" evidence="7">
    <location>
        <begin position="45"/>
        <end position="63"/>
    </location>
</feature>
<evidence type="ECO:0000256" key="5">
    <source>
        <dbReference type="ARBA" id="ARBA00022989"/>
    </source>
</evidence>
<protein>
    <submittedName>
        <fullName evidence="8">Lysophospholipid transporter LplT</fullName>
    </submittedName>
</protein>
<feature type="transmembrane region" description="Helical" evidence="7">
    <location>
        <begin position="185"/>
        <end position="204"/>
    </location>
</feature>
<dbReference type="GO" id="GO:0022857">
    <property type="term" value="F:transmembrane transporter activity"/>
    <property type="evidence" value="ECO:0007669"/>
    <property type="project" value="InterPro"/>
</dbReference>
<comment type="subcellular location">
    <subcellularLocation>
        <location evidence="1">Cell membrane</location>
        <topology evidence="1">Multi-pass membrane protein</topology>
    </subcellularLocation>
</comment>
<evidence type="ECO:0000256" key="1">
    <source>
        <dbReference type="ARBA" id="ARBA00004651"/>
    </source>
</evidence>
<keyword evidence="3" id="KW-1003">Cell membrane</keyword>
<evidence type="ECO:0000256" key="7">
    <source>
        <dbReference type="SAM" id="Phobius"/>
    </source>
</evidence>
<feature type="transmembrane region" description="Helical" evidence="7">
    <location>
        <begin position="275"/>
        <end position="292"/>
    </location>
</feature>